<dbReference type="Proteomes" id="UP000531561">
    <property type="component" value="Unassembled WGS sequence"/>
</dbReference>
<dbReference type="RefSeq" id="XP_037194961.1">
    <property type="nucleotide sequence ID" value="XM_037332833.1"/>
</dbReference>
<accession>A0A8H6EL82</accession>
<protein>
    <submittedName>
        <fullName evidence="1">Uncharacterized protein</fullName>
    </submittedName>
</protein>
<evidence type="ECO:0000313" key="1">
    <source>
        <dbReference type="EMBL" id="KAF5876015.1"/>
    </source>
</evidence>
<dbReference type="GeneID" id="59256525"/>
<sequence>MIVEQESYKLKEKEKEETKTRSLARYAFVSAERSLASSASGDILSTLVVADRAINFANHDKEWLDEFLEWWEYQVANRWICPLKFCGRKEIESVIKSIKFTPVAEQSNTAYEIGLERNKSFINCMNENKDCN</sequence>
<evidence type="ECO:0000313" key="2">
    <source>
        <dbReference type="Proteomes" id="UP000531561"/>
    </source>
</evidence>
<gene>
    <name evidence="1" type="ORF">Bfra_002412</name>
</gene>
<dbReference type="EMBL" id="JABFCT010000004">
    <property type="protein sequence ID" value="KAF5876015.1"/>
    <property type="molecule type" value="Genomic_DNA"/>
</dbReference>
<dbReference type="OrthoDB" id="3515175at2759"/>
<keyword evidence="2" id="KW-1185">Reference proteome</keyword>
<dbReference type="AlphaFoldDB" id="A0A8H6EL82"/>
<name>A0A8H6EL82_9HELO</name>
<organism evidence="1 2">
    <name type="scientific">Botrytis fragariae</name>
    <dbReference type="NCBI Taxonomy" id="1964551"/>
    <lineage>
        <taxon>Eukaryota</taxon>
        <taxon>Fungi</taxon>
        <taxon>Dikarya</taxon>
        <taxon>Ascomycota</taxon>
        <taxon>Pezizomycotina</taxon>
        <taxon>Leotiomycetes</taxon>
        <taxon>Helotiales</taxon>
        <taxon>Sclerotiniaceae</taxon>
        <taxon>Botrytis</taxon>
    </lineage>
</organism>
<reference evidence="1 2" key="1">
    <citation type="journal article" date="2020" name="Phytopathology">
        <title>A high-quality genome resource of Botrytis fragariae, a new and rapidly spreading fungal pathogen causing strawberry gray mold in the U.S.A.</title>
        <authorList>
            <person name="Wu Y."/>
            <person name="Saski C.A."/>
            <person name="Schnabel G."/>
            <person name="Xiao S."/>
            <person name="Hu M."/>
        </authorList>
    </citation>
    <scope>NUCLEOTIDE SEQUENCE [LARGE SCALE GENOMIC DNA]</scope>
    <source>
        <strain evidence="1 2">BVB16</strain>
    </source>
</reference>
<proteinExistence type="predicted"/>
<comment type="caution">
    <text evidence="1">The sequence shown here is derived from an EMBL/GenBank/DDBJ whole genome shotgun (WGS) entry which is preliminary data.</text>
</comment>